<dbReference type="SUPFAM" id="SSF161098">
    <property type="entry name" value="MetI-like"/>
    <property type="match status" value="1"/>
</dbReference>
<dbReference type="PANTHER" id="PTHR43005">
    <property type="entry name" value="BLR7065 PROTEIN"/>
    <property type="match status" value="1"/>
</dbReference>
<dbReference type="PROSITE" id="PS50928">
    <property type="entry name" value="ABC_TM1"/>
    <property type="match status" value="1"/>
</dbReference>
<feature type="transmembrane region" description="Helical" evidence="7">
    <location>
        <begin position="191"/>
        <end position="215"/>
    </location>
</feature>
<evidence type="ECO:0000256" key="1">
    <source>
        <dbReference type="ARBA" id="ARBA00004651"/>
    </source>
</evidence>
<name>A0A9X3ZFF6_9HYPH</name>
<accession>A0A9X3ZFF6</accession>
<keyword evidence="4 7" id="KW-0812">Transmembrane</keyword>
<keyword evidence="6 7" id="KW-0472">Membrane</keyword>
<keyword evidence="10" id="KW-1185">Reference proteome</keyword>
<dbReference type="InterPro" id="IPR035906">
    <property type="entry name" value="MetI-like_sf"/>
</dbReference>
<feature type="transmembrane region" description="Helical" evidence="7">
    <location>
        <begin position="67"/>
        <end position="88"/>
    </location>
</feature>
<dbReference type="Proteomes" id="UP001151234">
    <property type="component" value="Unassembled WGS sequence"/>
</dbReference>
<evidence type="ECO:0000256" key="5">
    <source>
        <dbReference type="ARBA" id="ARBA00022989"/>
    </source>
</evidence>
<evidence type="ECO:0000256" key="7">
    <source>
        <dbReference type="RuleBase" id="RU363032"/>
    </source>
</evidence>
<reference evidence="9" key="1">
    <citation type="submission" date="2022-11" db="EMBL/GenBank/DDBJ databases">
        <title>Draft genome sequence of Hoeflea poritis E7-10 and Hoeflea prorocentri PM5-8, separated from scleractinian coral Porites lutea and marine dinoflagellate.</title>
        <authorList>
            <person name="Zhang G."/>
            <person name="Wei Q."/>
            <person name="Cai L."/>
        </authorList>
    </citation>
    <scope>NUCLEOTIDE SEQUENCE</scope>
    <source>
        <strain evidence="9">PM5-8</strain>
    </source>
</reference>
<evidence type="ECO:0000256" key="6">
    <source>
        <dbReference type="ARBA" id="ARBA00023136"/>
    </source>
</evidence>
<dbReference type="GO" id="GO:0005886">
    <property type="term" value="C:plasma membrane"/>
    <property type="evidence" value="ECO:0007669"/>
    <property type="project" value="UniProtKB-SubCell"/>
</dbReference>
<feature type="transmembrane region" description="Helical" evidence="7">
    <location>
        <begin position="7"/>
        <end position="26"/>
    </location>
</feature>
<feature type="transmembrane region" description="Helical" evidence="7">
    <location>
        <begin position="145"/>
        <end position="170"/>
    </location>
</feature>
<organism evidence="9 10">
    <name type="scientific">Hoeflea prorocentri</name>
    <dbReference type="NCBI Taxonomy" id="1922333"/>
    <lineage>
        <taxon>Bacteria</taxon>
        <taxon>Pseudomonadati</taxon>
        <taxon>Pseudomonadota</taxon>
        <taxon>Alphaproteobacteria</taxon>
        <taxon>Hyphomicrobiales</taxon>
        <taxon>Rhizobiaceae</taxon>
        <taxon>Hoeflea</taxon>
    </lineage>
</organism>
<dbReference type="RefSeq" id="WP_267988880.1">
    <property type="nucleotide sequence ID" value="NZ_JAPJZI010000001.1"/>
</dbReference>
<gene>
    <name evidence="9" type="ORF">OQ273_02425</name>
</gene>
<evidence type="ECO:0000313" key="9">
    <source>
        <dbReference type="EMBL" id="MDA5397417.1"/>
    </source>
</evidence>
<evidence type="ECO:0000256" key="4">
    <source>
        <dbReference type="ARBA" id="ARBA00022692"/>
    </source>
</evidence>
<evidence type="ECO:0000256" key="2">
    <source>
        <dbReference type="ARBA" id="ARBA00022448"/>
    </source>
</evidence>
<comment type="caution">
    <text evidence="9">The sequence shown here is derived from an EMBL/GenBank/DDBJ whole genome shotgun (WGS) entry which is preliminary data.</text>
</comment>
<evidence type="ECO:0000259" key="8">
    <source>
        <dbReference type="PROSITE" id="PS50928"/>
    </source>
</evidence>
<dbReference type="CDD" id="cd06261">
    <property type="entry name" value="TM_PBP2"/>
    <property type="match status" value="1"/>
</dbReference>
<feature type="transmembrane region" description="Helical" evidence="7">
    <location>
        <begin position="250"/>
        <end position="272"/>
    </location>
</feature>
<feature type="transmembrane region" description="Helical" evidence="7">
    <location>
        <begin position="100"/>
        <end position="120"/>
    </location>
</feature>
<keyword evidence="5 7" id="KW-1133">Transmembrane helix</keyword>
<keyword evidence="3" id="KW-1003">Cell membrane</keyword>
<dbReference type="Gene3D" id="1.10.3720.10">
    <property type="entry name" value="MetI-like"/>
    <property type="match status" value="1"/>
</dbReference>
<keyword evidence="2 7" id="KW-0813">Transport</keyword>
<evidence type="ECO:0000256" key="3">
    <source>
        <dbReference type="ARBA" id="ARBA00022475"/>
    </source>
</evidence>
<dbReference type="Pfam" id="PF00528">
    <property type="entry name" value="BPD_transp_1"/>
    <property type="match status" value="1"/>
</dbReference>
<sequence>MVRVFLALPMAFLLILIGFPVLYNVLMSFQDVTLMTLPQFMRPWIGISNYTTLLGEKVTYEVLANTFVFVGGNVVFQIAIGLSLALFFELSFPGAKFMRGLFLVAWMLPPLVIGSVWKWLFATESGAINAILGSNMNWLSDPSTALWAVTTANIWFGTPFSMILLSAAVSNVPKELLEAASLDGAGPIRRFIYITLPAISASLLAVVSLTIIYSMRAFDVIWAMTKGGPVDSSTILPLFSYRLSFDEFKFGGGAAAANFAFIIVFIVALIYVRSIKHEKIL</sequence>
<feature type="domain" description="ABC transmembrane type-1" evidence="8">
    <location>
        <begin position="63"/>
        <end position="271"/>
    </location>
</feature>
<evidence type="ECO:0000313" key="10">
    <source>
        <dbReference type="Proteomes" id="UP001151234"/>
    </source>
</evidence>
<comment type="subcellular location">
    <subcellularLocation>
        <location evidence="1 7">Cell membrane</location>
        <topology evidence="1 7">Multi-pass membrane protein</topology>
    </subcellularLocation>
</comment>
<dbReference type="AlphaFoldDB" id="A0A9X3ZFF6"/>
<dbReference type="PANTHER" id="PTHR43005:SF1">
    <property type="entry name" value="SPERMIDINE_PUTRESCINE TRANSPORT SYSTEM PERMEASE PROTEIN"/>
    <property type="match status" value="1"/>
</dbReference>
<dbReference type="EMBL" id="JAPJZI010000001">
    <property type="protein sequence ID" value="MDA5397417.1"/>
    <property type="molecule type" value="Genomic_DNA"/>
</dbReference>
<dbReference type="InterPro" id="IPR000515">
    <property type="entry name" value="MetI-like"/>
</dbReference>
<comment type="similarity">
    <text evidence="7">Belongs to the binding-protein-dependent transport system permease family.</text>
</comment>
<proteinExistence type="inferred from homology"/>
<protein>
    <submittedName>
        <fullName evidence="9">Sugar ABC transporter permease</fullName>
    </submittedName>
</protein>
<dbReference type="GO" id="GO:0055085">
    <property type="term" value="P:transmembrane transport"/>
    <property type="evidence" value="ECO:0007669"/>
    <property type="project" value="InterPro"/>
</dbReference>